<name>A0A0H5PX41_9ZZZZ</name>
<reference evidence="1" key="1">
    <citation type="submission" date="2015-06" db="EMBL/GenBank/DDBJ databases">
        <authorList>
            <person name="Joergensen T."/>
        </authorList>
    </citation>
    <scope>NUCLEOTIDE SEQUENCE</scope>
    <source>
        <plasmid evidence="1">pRGRH0228</plasmid>
    </source>
</reference>
<dbReference type="EMBL" id="LN852901">
    <property type="protein sequence ID" value="CRY94296.1"/>
    <property type="molecule type" value="Genomic_DNA"/>
</dbReference>
<sequence>MPTPVSERVQKRRAALRAAGLRPVQIWVPDTRRPGFAAECRRQAALVAEADRTDTDMQDFMDAALADLDDWQ</sequence>
<dbReference type="AlphaFoldDB" id="A0A0H5PX41"/>
<accession>A0A0H5PX41</accession>
<geneLocation type="plasmid" evidence="1">
    <name>pRGRH0228</name>
</geneLocation>
<keyword evidence="1" id="KW-0614">Plasmid</keyword>
<organism evidence="1">
    <name type="scientific">uncultured prokaryote</name>
    <dbReference type="NCBI Taxonomy" id="198431"/>
    <lineage>
        <taxon>unclassified sequences</taxon>
        <taxon>environmental samples</taxon>
    </lineage>
</organism>
<evidence type="ECO:0008006" key="2">
    <source>
        <dbReference type="Google" id="ProtNLM"/>
    </source>
</evidence>
<dbReference type="InterPro" id="IPR021558">
    <property type="entry name" value="MazE-like"/>
</dbReference>
<proteinExistence type="predicted"/>
<protein>
    <recommendedName>
        <fullName evidence="2">Antitoxin MazE</fullName>
    </recommendedName>
</protein>
<dbReference type="Pfam" id="PF11455">
    <property type="entry name" value="MazE-like"/>
    <property type="match status" value="1"/>
</dbReference>
<evidence type="ECO:0000313" key="1">
    <source>
        <dbReference type="EMBL" id="CRY94296.1"/>
    </source>
</evidence>
<reference evidence="1" key="2">
    <citation type="submission" date="2015-07" db="EMBL/GenBank/DDBJ databases">
        <title>Plasmids, circular viruses and viroids from rat gut.</title>
        <authorList>
            <person name="Jorgensen T.J."/>
            <person name="Hansen M.A."/>
            <person name="Xu Z."/>
            <person name="Tabak M.A."/>
            <person name="Sorensen S.J."/>
            <person name="Hansen L.H."/>
        </authorList>
    </citation>
    <scope>NUCLEOTIDE SEQUENCE</scope>
    <source>
        <plasmid evidence="1">pRGRH0228</plasmid>
    </source>
</reference>